<reference evidence="1" key="1">
    <citation type="submission" date="2021-02" db="EMBL/GenBank/DDBJ databases">
        <authorList>
            <person name="Dougan E. K."/>
            <person name="Rhodes N."/>
            <person name="Thang M."/>
            <person name="Chan C."/>
        </authorList>
    </citation>
    <scope>NUCLEOTIDE SEQUENCE</scope>
</reference>
<comment type="caution">
    <text evidence="1">The sequence shown here is derived from an EMBL/GenBank/DDBJ whole genome shotgun (WGS) entry which is preliminary data.</text>
</comment>
<evidence type="ECO:0000313" key="2">
    <source>
        <dbReference type="Proteomes" id="UP000604046"/>
    </source>
</evidence>
<protein>
    <submittedName>
        <fullName evidence="1">Uncharacterized protein</fullName>
    </submittedName>
</protein>
<dbReference type="AlphaFoldDB" id="A0A812JL63"/>
<evidence type="ECO:0000313" key="1">
    <source>
        <dbReference type="EMBL" id="CAE7210049.1"/>
    </source>
</evidence>
<sequence>MLLYMWLYNVSWSNDKAKLVRHASAHELRQFTHIRVGVGMLTCDRAGSAQEEAEPVACERQAEPEAGERLALAHPAQRDSQRNRKSRAQQIQVTGTCGQRLLELGLALNQFLN</sequence>
<dbReference type="Proteomes" id="UP000604046">
    <property type="component" value="Unassembled WGS sequence"/>
</dbReference>
<dbReference type="EMBL" id="CAJNDS010000478">
    <property type="protein sequence ID" value="CAE7210049.1"/>
    <property type="molecule type" value="Genomic_DNA"/>
</dbReference>
<gene>
    <name evidence="1" type="ORF">SNAT2548_LOCUS6969</name>
</gene>
<proteinExistence type="predicted"/>
<accession>A0A812JL63</accession>
<keyword evidence="2" id="KW-1185">Reference proteome</keyword>
<name>A0A812JL63_9DINO</name>
<organism evidence="1 2">
    <name type="scientific">Symbiodinium natans</name>
    <dbReference type="NCBI Taxonomy" id="878477"/>
    <lineage>
        <taxon>Eukaryota</taxon>
        <taxon>Sar</taxon>
        <taxon>Alveolata</taxon>
        <taxon>Dinophyceae</taxon>
        <taxon>Suessiales</taxon>
        <taxon>Symbiodiniaceae</taxon>
        <taxon>Symbiodinium</taxon>
    </lineage>
</organism>